<dbReference type="InParanoid" id="A0A1B4XH33"/>
<dbReference type="PANTHER" id="PTHR35812:SF1">
    <property type="entry name" value="LIPOPROTEIN"/>
    <property type="match status" value="1"/>
</dbReference>
<evidence type="ECO:0000313" key="4">
    <source>
        <dbReference type="Proteomes" id="UP000243180"/>
    </source>
</evidence>
<feature type="chain" id="PRO_5008572404" description="Lcl C-terminal domain-containing protein" evidence="1">
    <location>
        <begin position="23"/>
        <end position="190"/>
    </location>
</feature>
<dbReference type="AlphaFoldDB" id="A0A1B4XH33"/>
<keyword evidence="1" id="KW-0732">Signal</keyword>
<protein>
    <recommendedName>
        <fullName evidence="2">Lcl C-terminal domain-containing protein</fullName>
    </recommendedName>
</protein>
<accession>A0A1B4XH33</accession>
<dbReference type="Pfam" id="PF07603">
    <property type="entry name" value="Lcl_C"/>
    <property type="match status" value="1"/>
</dbReference>
<dbReference type="KEGG" id="slim:SCL_1791"/>
<evidence type="ECO:0000313" key="3">
    <source>
        <dbReference type="EMBL" id="BAV34089.1"/>
    </source>
</evidence>
<dbReference type="Proteomes" id="UP000243180">
    <property type="component" value="Chromosome"/>
</dbReference>
<feature type="signal peptide" evidence="1">
    <location>
        <begin position="1"/>
        <end position="22"/>
    </location>
</feature>
<reference evidence="3 4" key="1">
    <citation type="submission" date="2015-05" db="EMBL/GenBank/DDBJ databases">
        <title>Complete genome sequence of a sulfur-oxidizing gammaproteobacterium strain HA5.</title>
        <authorList>
            <person name="Miura A."/>
            <person name="Kojima H."/>
            <person name="Fukui M."/>
        </authorList>
    </citation>
    <scope>NUCLEOTIDE SEQUENCE [LARGE SCALE GENOMIC DNA]</scope>
    <source>
        <strain evidence="3 4">HA5</strain>
    </source>
</reference>
<feature type="domain" description="Lcl C-terminal" evidence="2">
    <location>
        <begin position="73"/>
        <end position="187"/>
    </location>
</feature>
<evidence type="ECO:0000259" key="2">
    <source>
        <dbReference type="Pfam" id="PF07603"/>
    </source>
</evidence>
<evidence type="ECO:0000256" key="1">
    <source>
        <dbReference type="SAM" id="SignalP"/>
    </source>
</evidence>
<dbReference type="EMBL" id="AP014879">
    <property type="protein sequence ID" value="BAV34089.1"/>
    <property type="molecule type" value="Genomic_DNA"/>
</dbReference>
<dbReference type="PANTHER" id="PTHR35812">
    <property type="entry name" value="LIPOPROTEIN"/>
    <property type="match status" value="1"/>
</dbReference>
<keyword evidence="4" id="KW-1185">Reference proteome</keyword>
<name>A0A1B4XH33_9GAMM</name>
<dbReference type="InterPro" id="IPR011460">
    <property type="entry name" value="Lcl_C"/>
</dbReference>
<proteinExistence type="predicted"/>
<dbReference type="OrthoDB" id="9793251at2"/>
<organism evidence="3 4">
    <name type="scientific">Sulfuricaulis limicola</name>
    <dbReference type="NCBI Taxonomy" id="1620215"/>
    <lineage>
        <taxon>Bacteria</taxon>
        <taxon>Pseudomonadati</taxon>
        <taxon>Pseudomonadota</taxon>
        <taxon>Gammaproteobacteria</taxon>
        <taxon>Acidiferrobacterales</taxon>
        <taxon>Acidiferrobacteraceae</taxon>
        <taxon>Sulfuricaulis</taxon>
    </lineage>
</organism>
<gene>
    <name evidence="3" type="ORF">SCL_1791</name>
</gene>
<dbReference type="RefSeq" id="WP_096360877.1">
    <property type="nucleotide sequence ID" value="NZ_AP014879.1"/>
</dbReference>
<sequence>MRNLHLILVLATCLLPLTTAQAAPADLPKTGQTTCTDTAGAVIDCAGTGQDGEHQAGVAWPTTRFSVDGTGNCVTDNLTGLMWVRSPDATVRTWQQALDFANNLDLCGAADWRLPNVNELESLVNSEAADQASFLNIQGFSGVQAGSYWSSSIYAALGPAYAWIVGMSDGYVNADDKIRSSYVWPARGGR</sequence>